<reference evidence="2 3" key="1">
    <citation type="submission" date="2019-03" db="EMBL/GenBank/DDBJ databases">
        <title>First draft genome of Liparis tanakae, snailfish: a comprehensive survey of snailfish specific genes.</title>
        <authorList>
            <person name="Kim W."/>
            <person name="Song I."/>
            <person name="Jeong J.-H."/>
            <person name="Kim D."/>
            <person name="Kim S."/>
            <person name="Ryu S."/>
            <person name="Song J.Y."/>
            <person name="Lee S.K."/>
        </authorList>
    </citation>
    <scope>NUCLEOTIDE SEQUENCE [LARGE SCALE GENOMIC DNA]</scope>
    <source>
        <tissue evidence="2">Muscle</tissue>
    </source>
</reference>
<dbReference type="AlphaFoldDB" id="A0A4Z2FYA5"/>
<dbReference type="EMBL" id="SRLO01000842">
    <property type="protein sequence ID" value="TNN45524.1"/>
    <property type="molecule type" value="Genomic_DNA"/>
</dbReference>
<comment type="caution">
    <text evidence="2">The sequence shown here is derived from an EMBL/GenBank/DDBJ whole genome shotgun (WGS) entry which is preliminary data.</text>
</comment>
<dbReference type="InterPro" id="IPR001304">
    <property type="entry name" value="C-type_lectin-like"/>
</dbReference>
<evidence type="ECO:0000313" key="2">
    <source>
        <dbReference type="EMBL" id="TNN45524.1"/>
    </source>
</evidence>
<evidence type="ECO:0000313" key="3">
    <source>
        <dbReference type="Proteomes" id="UP000314294"/>
    </source>
</evidence>
<dbReference type="SUPFAM" id="SSF56436">
    <property type="entry name" value="C-type lectin-like"/>
    <property type="match status" value="2"/>
</dbReference>
<gene>
    <name evidence="2" type="ORF">EYF80_044276</name>
</gene>
<dbReference type="CDD" id="cd00037">
    <property type="entry name" value="CLECT"/>
    <property type="match status" value="2"/>
</dbReference>
<sequence length="94" mass="10692">MTWPQAQSNCALLHGSMLVSVHSVQEYVFLQQFTTNNEYVEAWLGGFYLQAHCAGLGASLVSVHSPEEYFFLYQKSTLYGFNPTWLGGFYLDVR</sequence>
<dbReference type="Proteomes" id="UP000314294">
    <property type="component" value="Unassembled WGS sequence"/>
</dbReference>
<dbReference type="Gene3D" id="3.10.100.10">
    <property type="entry name" value="Mannose-Binding Protein A, subunit A"/>
    <property type="match status" value="1"/>
</dbReference>
<dbReference type="InterPro" id="IPR050111">
    <property type="entry name" value="C-type_lectin/snaclec_domain"/>
</dbReference>
<dbReference type="Pfam" id="PF00059">
    <property type="entry name" value="Lectin_C"/>
    <property type="match status" value="1"/>
</dbReference>
<dbReference type="InterPro" id="IPR016186">
    <property type="entry name" value="C-type_lectin-like/link_sf"/>
</dbReference>
<keyword evidence="3" id="KW-1185">Reference proteome</keyword>
<organism evidence="2 3">
    <name type="scientific">Liparis tanakae</name>
    <name type="common">Tanaka's snailfish</name>
    <dbReference type="NCBI Taxonomy" id="230148"/>
    <lineage>
        <taxon>Eukaryota</taxon>
        <taxon>Metazoa</taxon>
        <taxon>Chordata</taxon>
        <taxon>Craniata</taxon>
        <taxon>Vertebrata</taxon>
        <taxon>Euteleostomi</taxon>
        <taxon>Actinopterygii</taxon>
        <taxon>Neopterygii</taxon>
        <taxon>Teleostei</taxon>
        <taxon>Neoteleostei</taxon>
        <taxon>Acanthomorphata</taxon>
        <taxon>Eupercaria</taxon>
        <taxon>Perciformes</taxon>
        <taxon>Cottioidei</taxon>
        <taxon>Cottales</taxon>
        <taxon>Liparidae</taxon>
        <taxon>Liparis</taxon>
    </lineage>
</organism>
<dbReference type="OrthoDB" id="441660at2759"/>
<dbReference type="InterPro" id="IPR016187">
    <property type="entry name" value="CTDL_fold"/>
</dbReference>
<dbReference type="PANTHER" id="PTHR22803">
    <property type="entry name" value="MANNOSE, PHOSPHOLIPASE, LECTIN RECEPTOR RELATED"/>
    <property type="match status" value="1"/>
</dbReference>
<evidence type="ECO:0000259" key="1">
    <source>
        <dbReference type="Pfam" id="PF00059"/>
    </source>
</evidence>
<name>A0A4Z2FYA5_9TELE</name>
<proteinExistence type="predicted"/>
<feature type="domain" description="C-type lectin" evidence="1">
    <location>
        <begin position="1"/>
        <end position="45"/>
    </location>
</feature>
<accession>A0A4Z2FYA5</accession>
<protein>
    <recommendedName>
        <fullName evidence="1">C-type lectin domain-containing protein</fullName>
    </recommendedName>
</protein>